<feature type="region of interest" description="Disordered" evidence="1">
    <location>
        <begin position="207"/>
        <end position="257"/>
    </location>
</feature>
<dbReference type="Proteomes" id="UP000693981">
    <property type="component" value="Unassembled WGS sequence"/>
</dbReference>
<feature type="compositionally biased region" description="Low complexity" evidence="1">
    <location>
        <begin position="62"/>
        <end position="92"/>
    </location>
</feature>
<sequence length="531" mass="58533">MHVVASLHPTPSPRTSYPPAPPVAATWSEDDQELLDILFMTEPPPSEPSLEDVKMEDAFSSPAPDNAVQVQQQVQPASPVAADSPPKGKTLPKGKLTAVERRARHREVVKRAYHRNKAALKSLRDTVKTLEDQLEKLSLSKQQQEQSGHLSGQVATGRPPSDIERRYALLTTQQEELGQEAARLRLLLNYRQQFAVNMVTLAQRAASISGSDDSDNSDTDSDTISSTSSWFTPSPSPSSTSTASTMNMGSPMSLHDNSTTLMTHHQQKSKKSPLYNDPHPTCLGPNVSNKAPLAVAMRKQIGYKPLAFEDSTTLVNETYRSILAFSLSGRALSTGANIMGWEDKRLLDGTSLKFSLRKRFPGQNALRLMASTWQCLSDPECSDTKFRGLMTLRVLQRVNDDTIVAMRDSQSEDGAKIYRCVYILFRVRTRKGFLICVQSIAPERLTDPALNCCSHEGKPVQWVEMSSWFVFEHADGGACSEEEGCAHVEYGGCMDNGDNESVALLAMNTLSIVLRWETTMVGPLFTLPLSS</sequence>
<feature type="compositionally biased region" description="Acidic residues" evidence="1">
    <location>
        <begin position="212"/>
        <end position="221"/>
    </location>
</feature>
<keyword evidence="3" id="KW-1185">Reference proteome</keyword>
<feature type="region of interest" description="Disordered" evidence="1">
    <location>
        <begin position="138"/>
        <end position="161"/>
    </location>
</feature>
<dbReference type="OrthoDB" id="164633at2759"/>
<dbReference type="EMBL" id="JAGDFL010000030">
    <property type="protein sequence ID" value="KAG7400454.1"/>
    <property type="molecule type" value="Genomic_DNA"/>
</dbReference>
<evidence type="ECO:0000256" key="1">
    <source>
        <dbReference type="SAM" id="MobiDB-lite"/>
    </source>
</evidence>
<dbReference type="AlphaFoldDB" id="A0A8T1X550"/>
<evidence type="ECO:0008006" key="4">
    <source>
        <dbReference type="Google" id="ProtNLM"/>
    </source>
</evidence>
<evidence type="ECO:0000313" key="3">
    <source>
        <dbReference type="Proteomes" id="UP000693981"/>
    </source>
</evidence>
<accession>A0A8T1X550</accession>
<feature type="compositionally biased region" description="Polar residues" evidence="1">
    <location>
        <begin position="246"/>
        <end position="257"/>
    </location>
</feature>
<feature type="compositionally biased region" description="Low complexity" evidence="1">
    <location>
        <begin position="222"/>
        <end position="245"/>
    </location>
</feature>
<reference evidence="2" key="1">
    <citation type="submission" date="2021-02" db="EMBL/GenBank/DDBJ databases">
        <authorList>
            <person name="Palmer J.M."/>
        </authorList>
    </citation>
    <scope>NUCLEOTIDE SEQUENCE</scope>
    <source>
        <strain evidence="2">SCRP23</strain>
    </source>
</reference>
<organism evidence="2 3">
    <name type="scientific">Phytophthora boehmeriae</name>
    <dbReference type="NCBI Taxonomy" id="109152"/>
    <lineage>
        <taxon>Eukaryota</taxon>
        <taxon>Sar</taxon>
        <taxon>Stramenopiles</taxon>
        <taxon>Oomycota</taxon>
        <taxon>Peronosporomycetes</taxon>
        <taxon>Peronosporales</taxon>
        <taxon>Peronosporaceae</taxon>
        <taxon>Phytophthora</taxon>
    </lineage>
</organism>
<feature type="compositionally biased region" description="Pro residues" evidence="1">
    <location>
        <begin position="10"/>
        <end position="22"/>
    </location>
</feature>
<feature type="region of interest" description="Disordered" evidence="1">
    <location>
        <begin position="58"/>
        <end position="92"/>
    </location>
</feature>
<proteinExistence type="predicted"/>
<gene>
    <name evidence="2" type="ORF">PHYBOEH_005829</name>
</gene>
<feature type="compositionally biased region" description="Low complexity" evidence="1">
    <location>
        <begin position="138"/>
        <end position="147"/>
    </location>
</feature>
<evidence type="ECO:0000313" key="2">
    <source>
        <dbReference type="EMBL" id="KAG7400454.1"/>
    </source>
</evidence>
<comment type="caution">
    <text evidence="2">The sequence shown here is derived from an EMBL/GenBank/DDBJ whole genome shotgun (WGS) entry which is preliminary data.</text>
</comment>
<name>A0A8T1X550_9STRA</name>
<feature type="region of interest" description="Disordered" evidence="1">
    <location>
        <begin position="1"/>
        <end position="24"/>
    </location>
</feature>
<protein>
    <recommendedName>
        <fullName evidence="4">BZIP domain-containing protein</fullName>
    </recommendedName>
</protein>